<dbReference type="OrthoDB" id="266940at2759"/>
<feature type="region of interest" description="Disordered" evidence="1">
    <location>
        <begin position="246"/>
        <end position="286"/>
    </location>
</feature>
<feature type="region of interest" description="Disordered" evidence="1">
    <location>
        <begin position="504"/>
        <end position="534"/>
    </location>
</feature>
<gene>
    <name evidence="2" type="ORF">BSAL_05055</name>
</gene>
<reference evidence="3" key="1">
    <citation type="submission" date="2015-09" db="EMBL/GenBank/DDBJ databases">
        <authorList>
            <consortium name="Pathogen Informatics"/>
        </authorList>
    </citation>
    <scope>NUCLEOTIDE SEQUENCE [LARGE SCALE GENOMIC DNA]</scope>
    <source>
        <strain evidence="3">Lake Konstanz</strain>
    </source>
</reference>
<accession>A0A0S4IXX3</accession>
<dbReference type="AlphaFoldDB" id="A0A0S4IXX3"/>
<dbReference type="Proteomes" id="UP000051952">
    <property type="component" value="Unassembled WGS sequence"/>
</dbReference>
<dbReference type="VEuPathDB" id="TriTrypDB:BSAL_05055"/>
<proteinExistence type="predicted"/>
<protein>
    <submittedName>
        <fullName evidence="2">Uncharacterized protein</fullName>
    </submittedName>
</protein>
<evidence type="ECO:0000313" key="3">
    <source>
        <dbReference type="Proteomes" id="UP000051952"/>
    </source>
</evidence>
<keyword evidence="3" id="KW-1185">Reference proteome</keyword>
<evidence type="ECO:0000313" key="2">
    <source>
        <dbReference type="EMBL" id="CUG11640.1"/>
    </source>
</evidence>
<evidence type="ECO:0000256" key="1">
    <source>
        <dbReference type="SAM" id="MobiDB-lite"/>
    </source>
</evidence>
<feature type="compositionally biased region" description="Gly residues" evidence="1">
    <location>
        <begin position="250"/>
        <end position="264"/>
    </location>
</feature>
<name>A0A0S4IXX3_BODSA</name>
<organism evidence="2 3">
    <name type="scientific">Bodo saltans</name>
    <name type="common">Flagellated protozoan</name>
    <dbReference type="NCBI Taxonomy" id="75058"/>
    <lineage>
        <taxon>Eukaryota</taxon>
        <taxon>Discoba</taxon>
        <taxon>Euglenozoa</taxon>
        <taxon>Kinetoplastea</taxon>
        <taxon>Metakinetoplastina</taxon>
        <taxon>Eubodonida</taxon>
        <taxon>Bodonidae</taxon>
        <taxon>Bodo</taxon>
    </lineage>
</organism>
<dbReference type="EMBL" id="CYKH01000659">
    <property type="protein sequence ID" value="CUG11640.1"/>
    <property type="molecule type" value="Genomic_DNA"/>
</dbReference>
<feature type="compositionally biased region" description="Low complexity" evidence="1">
    <location>
        <begin position="265"/>
        <end position="278"/>
    </location>
</feature>
<sequence>MRSSSRDAFRDHAAGLFSTVRVGSCPVARERYRSAESQHQLLPAAAEHRGGDPQQRCDLRRGHCVVEGSSFYVTLRNPSRGTKLLWCARSGVPRGEVLFHASDDIGHHPANNSLYHHNAPGDGKAKGRGLPTSTTNNLSSTMNCLLSHSGSSSTVGALIPVALWSAPPTVDGVVVDTAATAAATTYSSSRGGTAGGGRSAPALVSVPPWVFEVTIPHGFWEETGGCGTLELYHYTSSSSHEVFYHPQKNGGNGMEESGGAGVGGESSTSSAQLTSAQQHGMSHLSGKQRYLDGAASASPLLVVEVLHERVVDTSAPPNTTSRTTVSSQYPPPYPPEANFMLDALHHGRHVGVYGVGSKHAFLTHVSRSHLFSETRVHCIDIGSAGAAHRVGGLTTSGRLYDELQRVEHEIVTSQRVVRRREAALQRRRDSVAATNHHASFRHQEGRLKEWKHHQTDHNERAILNAAQHVIVDLTHDECVGAVEISSPHTAQAVLQPLQYTQNASCLTPMPTPSSQQHATSQRRDKNSSVMMLSPPPRFVWEESGGSSQTPTTTTATVQKPRLDIYGGDETPQHNRKRAREIDDNDGAAMNNNSGLQADLPRSYGLQRTVFSEPPHQRNFSADGSHCERSAGFDVKTGVVDGRFPFAIPPALLRAAQTLSAPFFCQPLLLLKPSSSETSSKSSKRLGAGGLYLGDLIVIHGIDRILQLGIGGNSSSSVATNAPGINNKLPWIQEFAAMLQRVTSSAAPSAAGASSSAVGLIFSFDDPEFLVNVPRDFLHAVRPLIVQLQSPTWLLPRTGELADAHWSAPRRATVPLLHALSAAIGNSGVTGGGAAGGGGNAAGANRRRGLPLVDTVRRVILSLPEAFRQLLQLTVKKQREAGEDVFIAVPLLLEFFLSEANLFVSQGRMRPFLQELTSNRIAVYEASRHAVMILQHHLVSQVLDDVLLKGNGGTP</sequence>